<keyword evidence="4 7" id="KW-0949">S-adenosyl-L-methionine</keyword>
<evidence type="ECO:0000256" key="7">
    <source>
        <dbReference type="HAMAP-Rule" id="MF_00266"/>
    </source>
</evidence>
<dbReference type="EMBL" id="DRYK01000089">
    <property type="protein sequence ID" value="HHP68512.1"/>
    <property type="molecule type" value="Genomic_DNA"/>
</dbReference>
<evidence type="ECO:0000256" key="1">
    <source>
        <dbReference type="ARBA" id="ARBA00008569"/>
    </source>
</evidence>
<evidence type="ECO:0000256" key="5">
    <source>
        <dbReference type="ARBA" id="ARBA00022694"/>
    </source>
</evidence>
<dbReference type="NCBIfam" id="NF003263">
    <property type="entry name" value="PRK04235.1-1"/>
    <property type="match status" value="1"/>
</dbReference>
<keyword evidence="3 7" id="KW-0808">Transferase</keyword>
<dbReference type="EC" id="2.1.1.282" evidence="7"/>
<evidence type="ECO:0000256" key="2">
    <source>
        <dbReference type="ARBA" id="ARBA00022603"/>
    </source>
</evidence>
<evidence type="ECO:0000256" key="3">
    <source>
        <dbReference type="ARBA" id="ARBA00022679"/>
    </source>
</evidence>
<dbReference type="GO" id="GO:0030488">
    <property type="term" value="P:tRNA methylation"/>
    <property type="evidence" value="ECO:0007669"/>
    <property type="project" value="InterPro"/>
</dbReference>
<dbReference type="AlphaFoldDB" id="A0A7J3Y0P2"/>
<dbReference type="HAMAP" id="MF_00266">
    <property type="entry name" value="TYW3_archaea"/>
    <property type="match status" value="1"/>
</dbReference>
<evidence type="ECO:0000256" key="6">
    <source>
        <dbReference type="ARBA" id="ARBA00030554"/>
    </source>
</evidence>
<comment type="caution">
    <text evidence="9">The sequence shown here is derived from an EMBL/GenBank/DDBJ whole genome shotgun (WGS) entry which is preliminary data.</text>
</comment>
<proteinExistence type="inferred from homology"/>
<evidence type="ECO:0000259" key="8">
    <source>
        <dbReference type="Pfam" id="PF02676"/>
    </source>
</evidence>
<dbReference type="InterPro" id="IPR022908">
    <property type="entry name" value="Taw3"/>
</dbReference>
<protein>
    <recommendedName>
        <fullName evidence="6 7">tRNA(Phe) 7-((3-amino-3-carboxypropyl)-4-demethylwyosine(37)-N(4))-methyltransferase</fullName>
        <ecNumber evidence="7">2.1.1.282</ecNumber>
    </recommendedName>
    <alternativeName>
        <fullName evidence="7">tRNA wyosine derivatives biosynthesis protein Taw3</fullName>
    </alternativeName>
</protein>
<dbReference type="Pfam" id="PF02676">
    <property type="entry name" value="TYW3"/>
    <property type="match status" value="1"/>
</dbReference>
<organism evidence="9">
    <name type="scientific">Thermogladius calderae</name>
    <dbReference type="NCBI Taxonomy" id="1200300"/>
    <lineage>
        <taxon>Archaea</taxon>
        <taxon>Thermoproteota</taxon>
        <taxon>Thermoprotei</taxon>
        <taxon>Desulfurococcales</taxon>
        <taxon>Desulfurococcaceae</taxon>
        <taxon>Thermogladius</taxon>
    </lineage>
</organism>
<feature type="domain" description="tRNA wybutosine-synthesizing protein" evidence="8">
    <location>
        <begin position="12"/>
        <end position="190"/>
    </location>
</feature>
<gene>
    <name evidence="7" type="primary">taw3</name>
    <name evidence="9" type="ORF">ENM60_07025</name>
</gene>
<sequence length="246" mass="28074">MVVEEKSWLMFKRRLWSRLWEDLEIGYLDKDLLPILILFNLDRDVYTLSSCSGRIVVSDSVYPWSRDEGSIVLKTHVPVKPGDLAPLLKKPVVRRLWLNATGPIVHLSARNMRTATYLLKVARMSGYKHSGILSLNKYKGVIIELTTGVRFSTFIGDGSSILETRDIGLLVEKANEILLYGKLMLNRLYEVASKHLPRYVDEEVLKDIGQRGGLLKKKPIEIFAEMARDKGLGEFVDKIERMTGLR</sequence>
<evidence type="ECO:0000256" key="4">
    <source>
        <dbReference type="ARBA" id="ARBA00022691"/>
    </source>
</evidence>
<dbReference type="PANTHER" id="PTHR48418:SF1">
    <property type="entry name" value="TRNA WYBUTOSINE-SYNTHESIZING PROTEIN 3"/>
    <property type="match status" value="1"/>
</dbReference>
<comment type="catalytic activity">
    <reaction evidence="7">
        <text>4-demethyl-7-[(3S)-3-amino-3-carboxypropyl]wyosine(37) in tRNA(Phe) + S-adenosyl-L-methionine = 7-[(3S)-3-amino-3-carboxypropyl]wyosine(37) in tRNA(Phe) + S-adenosyl-L-homocysteine + H(+)</text>
        <dbReference type="Rhea" id="RHEA:36635"/>
        <dbReference type="Rhea" id="RHEA-COMP:10378"/>
        <dbReference type="Rhea" id="RHEA-COMP:10379"/>
        <dbReference type="ChEBI" id="CHEBI:15378"/>
        <dbReference type="ChEBI" id="CHEBI:57856"/>
        <dbReference type="ChEBI" id="CHEBI:59789"/>
        <dbReference type="ChEBI" id="CHEBI:73543"/>
        <dbReference type="ChEBI" id="CHEBI:73550"/>
        <dbReference type="EC" id="2.1.1.282"/>
    </reaction>
</comment>
<dbReference type="GO" id="GO:0008175">
    <property type="term" value="F:tRNA methyltransferase activity"/>
    <property type="evidence" value="ECO:0007669"/>
    <property type="project" value="InterPro"/>
</dbReference>
<reference evidence="9" key="1">
    <citation type="journal article" date="2020" name="mSystems">
        <title>Genome- and Community-Level Interaction Insights into Carbon Utilization and Element Cycling Functions of Hydrothermarchaeota in Hydrothermal Sediment.</title>
        <authorList>
            <person name="Zhou Z."/>
            <person name="Liu Y."/>
            <person name="Xu W."/>
            <person name="Pan J."/>
            <person name="Luo Z.H."/>
            <person name="Li M."/>
        </authorList>
    </citation>
    <scope>NUCLEOTIDE SEQUENCE [LARGE SCALE GENOMIC DNA]</scope>
    <source>
        <strain evidence="9">SpSt-110</strain>
    </source>
</reference>
<name>A0A7J3Y0P2_9CREN</name>
<dbReference type="SUPFAM" id="SSF111278">
    <property type="entry name" value="SSo0622-like"/>
    <property type="match status" value="1"/>
</dbReference>
<accession>A0A7J3Y0P2</accession>
<comment type="similarity">
    <text evidence="1 7">Belongs to the TYW3 family.</text>
</comment>
<keyword evidence="5 7" id="KW-0819">tRNA processing</keyword>
<dbReference type="InterPro" id="IPR003827">
    <property type="entry name" value="tRNA_yW-synthesising"/>
</dbReference>
<dbReference type="GO" id="GO:0031591">
    <property type="term" value="P:wybutosine biosynthetic process"/>
    <property type="evidence" value="ECO:0007669"/>
    <property type="project" value="InterPro"/>
</dbReference>
<comment type="function">
    <text evidence="7">S-adenosyl-L-methionine-dependent methyltransferase that acts as a component of the wyosine derivatives biosynthesis pathway. Probably methylates N-4 position of wybutosine-86 to produce wybutosine-72.</text>
</comment>
<dbReference type="PANTHER" id="PTHR48418">
    <property type="entry name" value="TRNA WYBUTOSINE-SYNTHESIZING PROTEIN 3"/>
    <property type="match status" value="1"/>
</dbReference>
<dbReference type="InterPro" id="IPR036602">
    <property type="entry name" value="tRNA_yW-synthesising-like_sf"/>
</dbReference>
<keyword evidence="2 7" id="KW-0489">Methyltransferase</keyword>
<dbReference type="Gene3D" id="3.30.1960.10">
    <property type="entry name" value="tRNA wybutosine-synthesizing-like"/>
    <property type="match status" value="1"/>
</dbReference>
<evidence type="ECO:0000313" key="9">
    <source>
        <dbReference type="EMBL" id="HHP68512.1"/>
    </source>
</evidence>